<dbReference type="Gene3D" id="1.10.30.50">
    <property type="match status" value="1"/>
</dbReference>
<gene>
    <name evidence="1" type="ORF">JIN83_08485</name>
</gene>
<proteinExistence type="predicted"/>
<organism evidence="1 2">
    <name type="scientific">Oceaniferula flava</name>
    <dbReference type="NCBI Taxonomy" id="2800421"/>
    <lineage>
        <taxon>Bacteria</taxon>
        <taxon>Pseudomonadati</taxon>
        <taxon>Verrucomicrobiota</taxon>
        <taxon>Verrucomicrobiia</taxon>
        <taxon>Verrucomicrobiales</taxon>
        <taxon>Verrucomicrobiaceae</taxon>
        <taxon>Oceaniferula</taxon>
    </lineage>
</organism>
<sequence length="361" mass="40926">MLLPINPQNATAKIFETLNLELLHFLEKSVVIDVFSDALFSDPFGKLLIQASEATKLKFLALHKKIHAELPATSSRSTFVCSIIDNQDIERFFQNAGEVPPDIPATLTKELGDLTVHLYSQSSSLTGVKTSCAESIHDHYHKFTRINSFTCPCCGASELIQFNGDIDETNRWRGPYDHILPKSKYPQYAVHPNNLLPTCTFCNTYAKGQKNPVTEGDPEVPCLSPYPFDPTSCVQDRVRLEYPPELRIVKRVQLCDDETPECKTWKRLYNTTSRIEGKYNGEILNIIIGENPSHNAQHLKSQIQAKASQTIARTALGPWKIWEKKLYQYMITQSDNFFNALWSQIQEAQVTHCPSDIFDVT</sequence>
<dbReference type="AlphaFoldDB" id="A0AAE2SED7"/>
<evidence type="ECO:0008006" key="3">
    <source>
        <dbReference type="Google" id="ProtNLM"/>
    </source>
</evidence>
<keyword evidence="2" id="KW-1185">Reference proteome</keyword>
<reference evidence="1" key="1">
    <citation type="submission" date="2021-01" db="EMBL/GenBank/DDBJ databases">
        <title>Modified the classification status of verrucomicrobia.</title>
        <authorList>
            <person name="Feng X."/>
        </authorList>
    </citation>
    <scope>NUCLEOTIDE SEQUENCE</scope>
    <source>
        <strain evidence="1">5K15</strain>
    </source>
</reference>
<evidence type="ECO:0000313" key="2">
    <source>
        <dbReference type="Proteomes" id="UP000634206"/>
    </source>
</evidence>
<dbReference type="EMBL" id="JAENIG010000004">
    <property type="protein sequence ID" value="MBK1854995.1"/>
    <property type="molecule type" value="Genomic_DNA"/>
</dbReference>
<dbReference type="RefSeq" id="WP_309489606.1">
    <property type="nucleotide sequence ID" value="NZ_JAENIG010000004.1"/>
</dbReference>
<name>A0AAE2SED7_9BACT</name>
<evidence type="ECO:0000313" key="1">
    <source>
        <dbReference type="EMBL" id="MBK1854995.1"/>
    </source>
</evidence>
<protein>
    <recommendedName>
        <fullName evidence="3">HNH nuclease domain-containing protein</fullName>
    </recommendedName>
</protein>
<accession>A0AAE2SED7</accession>
<dbReference type="Proteomes" id="UP000634206">
    <property type="component" value="Unassembled WGS sequence"/>
</dbReference>
<comment type="caution">
    <text evidence="1">The sequence shown here is derived from an EMBL/GenBank/DDBJ whole genome shotgun (WGS) entry which is preliminary data.</text>
</comment>